<evidence type="ECO:0000256" key="1">
    <source>
        <dbReference type="SAM" id="MobiDB-lite"/>
    </source>
</evidence>
<feature type="region of interest" description="Disordered" evidence="1">
    <location>
        <begin position="107"/>
        <end position="149"/>
    </location>
</feature>
<dbReference type="EMBL" id="MN739893">
    <property type="protein sequence ID" value="QHT76286.1"/>
    <property type="molecule type" value="Genomic_DNA"/>
</dbReference>
<sequence length="149" mass="16175">MASQPLQNASENRPEPTVITLDNQNSVQILSQYIELAQSKGAYLLAEAELLKRASDFLINKVPDAELNDVNTRQLLIQGIHKGQRHGAYTLNDAALLHKVVQFMLGSVEPPQPAPNTDVSSPGNSAQPSDDSNDLSDLAEPIPLKPKEV</sequence>
<organism evidence="2">
    <name type="scientific">viral metagenome</name>
    <dbReference type="NCBI Taxonomy" id="1070528"/>
    <lineage>
        <taxon>unclassified sequences</taxon>
        <taxon>metagenomes</taxon>
        <taxon>organismal metagenomes</taxon>
    </lineage>
</organism>
<feature type="compositionally biased region" description="Polar residues" evidence="1">
    <location>
        <begin position="115"/>
        <end position="130"/>
    </location>
</feature>
<dbReference type="AlphaFoldDB" id="A0A6C0H7U3"/>
<evidence type="ECO:0000313" key="2">
    <source>
        <dbReference type="EMBL" id="QHT76286.1"/>
    </source>
</evidence>
<proteinExistence type="predicted"/>
<protein>
    <submittedName>
        <fullName evidence="2">Uncharacterized protein</fullName>
    </submittedName>
</protein>
<name>A0A6C0H7U3_9ZZZZ</name>
<reference evidence="2" key="1">
    <citation type="journal article" date="2020" name="Nature">
        <title>Giant virus diversity and host interactions through global metagenomics.</title>
        <authorList>
            <person name="Schulz F."/>
            <person name="Roux S."/>
            <person name="Paez-Espino D."/>
            <person name="Jungbluth S."/>
            <person name="Walsh D.A."/>
            <person name="Denef V.J."/>
            <person name="McMahon K.D."/>
            <person name="Konstantinidis K.T."/>
            <person name="Eloe-Fadrosh E.A."/>
            <person name="Kyrpides N.C."/>
            <person name="Woyke T."/>
        </authorList>
    </citation>
    <scope>NUCLEOTIDE SEQUENCE</scope>
    <source>
        <strain evidence="2">GVMAG-M-3300023179-73</strain>
    </source>
</reference>
<accession>A0A6C0H7U3</accession>